<gene>
    <name evidence="1" type="ORF">ACFPYI_16385</name>
</gene>
<accession>A0ABD5RRF5</accession>
<dbReference type="AlphaFoldDB" id="A0ABD5RRF5"/>
<protein>
    <submittedName>
        <fullName evidence="1">DUF5820 family protein</fullName>
    </submittedName>
</protein>
<dbReference type="Pfam" id="PF19137">
    <property type="entry name" value="DUF5820"/>
    <property type="match status" value="1"/>
</dbReference>
<sequence>MTGGGEADESGGETVVDPDTLAEGWRVWSDADNRLVLAYRPDVFDGSEYPAPCLPTIYVTHGRRSKRPGTPRNPAPGDPWVVTLFLEPEVSRDPAHFDERGAAIEAALDVAEQFTSGEIDYRDLYQVPREEYFDALDELTGREA</sequence>
<dbReference type="RefSeq" id="WP_247418475.1">
    <property type="nucleotide sequence ID" value="NZ_JALLGW010000001.1"/>
</dbReference>
<keyword evidence="2" id="KW-1185">Reference proteome</keyword>
<proteinExistence type="predicted"/>
<organism evidence="1 2">
    <name type="scientific">Halomarina salina</name>
    <dbReference type="NCBI Taxonomy" id="1872699"/>
    <lineage>
        <taxon>Archaea</taxon>
        <taxon>Methanobacteriati</taxon>
        <taxon>Methanobacteriota</taxon>
        <taxon>Stenosarchaea group</taxon>
        <taxon>Halobacteria</taxon>
        <taxon>Halobacteriales</taxon>
        <taxon>Natronomonadaceae</taxon>
        <taxon>Halomarina</taxon>
    </lineage>
</organism>
<dbReference type="Proteomes" id="UP001596099">
    <property type="component" value="Unassembled WGS sequence"/>
</dbReference>
<name>A0ABD5RRF5_9EURY</name>
<dbReference type="InterPro" id="IPR043858">
    <property type="entry name" value="DUF5820"/>
</dbReference>
<evidence type="ECO:0000313" key="1">
    <source>
        <dbReference type="EMBL" id="MFC5972914.1"/>
    </source>
</evidence>
<dbReference type="EMBL" id="JBHSQH010000001">
    <property type="protein sequence ID" value="MFC5972914.1"/>
    <property type="molecule type" value="Genomic_DNA"/>
</dbReference>
<comment type="caution">
    <text evidence="1">The sequence shown here is derived from an EMBL/GenBank/DDBJ whole genome shotgun (WGS) entry which is preliminary data.</text>
</comment>
<reference evidence="1 2" key="1">
    <citation type="journal article" date="2019" name="Int. J. Syst. Evol. Microbiol.">
        <title>The Global Catalogue of Microorganisms (GCM) 10K type strain sequencing project: providing services to taxonomists for standard genome sequencing and annotation.</title>
        <authorList>
            <consortium name="The Broad Institute Genomics Platform"/>
            <consortium name="The Broad Institute Genome Sequencing Center for Infectious Disease"/>
            <person name="Wu L."/>
            <person name="Ma J."/>
        </authorList>
    </citation>
    <scope>NUCLEOTIDE SEQUENCE [LARGE SCALE GENOMIC DNA]</scope>
    <source>
        <strain evidence="1 2">CGMCC 1.12543</strain>
    </source>
</reference>
<evidence type="ECO:0000313" key="2">
    <source>
        <dbReference type="Proteomes" id="UP001596099"/>
    </source>
</evidence>